<keyword evidence="6" id="KW-0010">Activator</keyword>
<evidence type="ECO:0000256" key="6">
    <source>
        <dbReference type="RuleBase" id="RU364147"/>
    </source>
</evidence>
<keyword evidence="6" id="KW-0804">Transcription</keyword>
<sequence>LYVSRMDQSSSDASRPSLQQRLHQLTDVEKSIDVLLKNAQFCLNELAKEKQVGKSKMDEASANFRNALNFVESTLSSNMAYLSNVCVGTPHQGSTFAAHHKMALAAQCEQSLHSELASLTKAHFPKDERVGADDDQWMETTQLSIENSSGNTSILNSSG</sequence>
<protein>
    <recommendedName>
        <fullName evidence="3 6">Mediator of RNA polymerase II transcription subunit 11</fullName>
    </recommendedName>
    <alternativeName>
        <fullName evidence="5 6">Mediator complex subunit 11</fullName>
    </alternativeName>
</protein>
<gene>
    <name evidence="6" type="primary">MED11</name>
    <name evidence="7" type="ORF">PFISCL1PPCAC_10450</name>
</gene>
<name>A0AAV5VLJ5_9BILA</name>
<comment type="subunit">
    <text evidence="6">Component of the Mediator complex.</text>
</comment>
<dbReference type="PANTHER" id="PTHR22890">
    <property type="entry name" value="MEDIATOR OF RNA POLYMERASE II TRANSCRIPTION SUBUNIT 11"/>
    <property type="match status" value="1"/>
</dbReference>
<dbReference type="Gene3D" id="1.10.287.3490">
    <property type="match status" value="1"/>
</dbReference>
<evidence type="ECO:0000313" key="8">
    <source>
        <dbReference type="Proteomes" id="UP001432322"/>
    </source>
</evidence>
<dbReference type="InterPro" id="IPR019404">
    <property type="entry name" value="Mediator_Med11"/>
</dbReference>
<keyword evidence="8" id="KW-1185">Reference proteome</keyword>
<comment type="caution">
    <text evidence="7">The sequence shown here is derived from an EMBL/GenBank/DDBJ whole genome shotgun (WGS) entry which is preliminary data.</text>
</comment>
<dbReference type="EMBL" id="BTSY01000003">
    <property type="protein sequence ID" value="GMT19153.1"/>
    <property type="molecule type" value="Genomic_DNA"/>
</dbReference>
<dbReference type="GO" id="GO:0016592">
    <property type="term" value="C:mediator complex"/>
    <property type="evidence" value="ECO:0007669"/>
    <property type="project" value="InterPro"/>
</dbReference>
<evidence type="ECO:0000256" key="3">
    <source>
        <dbReference type="ARBA" id="ARBA00019621"/>
    </source>
</evidence>
<evidence type="ECO:0000256" key="5">
    <source>
        <dbReference type="ARBA" id="ARBA00032011"/>
    </source>
</evidence>
<comment type="similarity">
    <text evidence="2 6">Belongs to the Mediator complex subunit 11 family.</text>
</comment>
<keyword evidence="6" id="KW-0805">Transcription regulation</keyword>
<reference evidence="7" key="1">
    <citation type="submission" date="2023-10" db="EMBL/GenBank/DDBJ databases">
        <title>Genome assembly of Pristionchus species.</title>
        <authorList>
            <person name="Yoshida K."/>
            <person name="Sommer R.J."/>
        </authorList>
    </citation>
    <scope>NUCLEOTIDE SEQUENCE</scope>
    <source>
        <strain evidence="7">RS5133</strain>
    </source>
</reference>
<organism evidence="7 8">
    <name type="scientific">Pristionchus fissidentatus</name>
    <dbReference type="NCBI Taxonomy" id="1538716"/>
    <lineage>
        <taxon>Eukaryota</taxon>
        <taxon>Metazoa</taxon>
        <taxon>Ecdysozoa</taxon>
        <taxon>Nematoda</taxon>
        <taxon>Chromadorea</taxon>
        <taxon>Rhabditida</taxon>
        <taxon>Rhabditina</taxon>
        <taxon>Diplogasteromorpha</taxon>
        <taxon>Diplogasteroidea</taxon>
        <taxon>Neodiplogasteridae</taxon>
        <taxon>Pristionchus</taxon>
    </lineage>
</organism>
<evidence type="ECO:0000256" key="2">
    <source>
        <dbReference type="ARBA" id="ARBA00008186"/>
    </source>
</evidence>
<proteinExistence type="inferred from homology"/>
<dbReference type="GO" id="GO:0003712">
    <property type="term" value="F:transcription coregulator activity"/>
    <property type="evidence" value="ECO:0007669"/>
    <property type="project" value="InterPro"/>
</dbReference>
<accession>A0AAV5VLJ5</accession>
<keyword evidence="4 6" id="KW-0539">Nucleus</keyword>
<comment type="subcellular location">
    <subcellularLocation>
        <location evidence="1 6">Nucleus</location>
    </subcellularLocation>
</comment>
<evidence type="ECO:0000256" key="1">
    <source>
        <dbReference type="ARBA" id="ARBA00004123"/>
    </source>
</evidence>
<dbReference type="Pfam" id="PF10280">
    <property type="entry name" value="Med11"/>
    <property type="match status" value="1"/>
</dbReference>
<dbReference type="AlphaFoldDB" id="A0AAV5VLJ5"/>
<comment type="function">
    <text evidence="6">Component of the Mediator complex, a coactivator involved in the regulated transcription of nearly all RNA polymerase II-dependent genes. Mediator functions as a bridge to convey information from gene-specific regulatory proteins to the basal RNA polymerase II transcription machinery. Mediator is recruited to promoters by direct interactions with regulatory proteins and serves as a scaffold for the assembly of a functional pre-initiation complex with RNA polymerase II and the general transcription factors.</text>
</comment>
<feature type="non-terminal residue" evidence="7">
    <location>
        <position position="1"/>
    </location>
</feature>
<evidence type="ECO:0000256" key="4">
    <source>
        <dbReference type="ARBA" id="ARBA00023242"/>
    </source>
</evidence>
<dbReference type="GO" id="GO:0006357">
    <property type="term" value="P:regulation of transcription by RNA polymerase II"/>
    <property type="evidence" value="ECO:0007669"/>
    <property type="project" value="InterPro"/>
</dbReference>
<dbReference type="Proteomes" id="UP001432322">
    <property type="component" value="Unassembled WGS sequence"/>
</dbReference>
<evidence type="ECO:0000313" key="7">
    <source>
        <dbReference type="EMBL" id="GMT19153.1"/>
    </source>
</evidence>